<dbReference type="OrthoDB" id="9815195at2"/>
<dbReference type="STRING" id="572036.SAMN05661099_0365"/>
<dbReference type="PANTHER" id="PTHR38477:SF1">
    <property type="entry name" value="MUREIN L,D-TRANSPEPTIDASE CATALYTIC DOMAIN FAMILY PROTEIN"/>
    <property type="match status" value="1"/>
</dbReference>
<dbReference type="RefSeq" id="WP_079700852.1">
    <property type="nucleotide sequence ID" value="NZ_FUYR01000001.1"/>
</dbReference>
<evidence type="ECO:0000313" key="3">
    <source>
        <dbReference type="Proteomes" id="UP000189981"/>
    </source>
</evidence>
<reference evidence="3" key="1">
    <citation type="submission" date="2017-02" db="EMBL/GenBank/DDBJ databases">
        <authorList>
            <person name="Varghese N."/>
            <person name="Submissions S."/>
        </authorList>
    </citation>
    <scope>NUCLEOTIDE SEQUENCE [LARGE SCALE GENOMIC DNA]</scope>
    <source>
        <strain evidence="3">DSM 22385</strain>
    </source>
</reference>
<dbReference type="PANTHER" id="PTHR38477">
    <property type="entry name" value="HYPOTHETICAL EXPORTED PROTEIN"/>
    <property type="match status" value="1"/>
</dbReference>
<feature type="chain" id="PRO_5013341173" evidence="1">
    <location>
        <begin position="25"/>
        <end position="269"/>
    </location>
</feature>
<keyword evidence="1" id="KW-0732">Signal</keyword>
<feature type="signal peptide" evidence="1">
    <location>
        <begin position="1"/>
        <end position="24"/>
    </location>
</feature>
<dbReference type="EMBL" id="FUYR01000001">
    <property type="protein sequence ID" value="SKB30406.1"/>
    <property type="molecule type" value="Genomic_DNA"/>
</dbReference>
<dbReference type="AlphaFoldDB" id="A0A1T5A652"/>
<evidence type="ECO:0000256" key="1">
    <source>
        <dbReference type="SAM" id="SignalP"/>
    </source>
</evidence>
<sequence>MRKGLKLSTILGIVMLTVVTLSFRNTTSQNDVNSSNAETTKTVKSAEEIFNEYALSIYKVSGLGATGLDYKVFLKGLIGYQNLKGLNLTPGTKSILSVVDLSLPSTAKRLWVIDLSAHKILFNTLVAHGRGSGEKIAETFSNTPSSNQSSVGFYTTAEVYNGKHGRSLRLDGLDAGLNDKARERAIVVHGAEYVSQDVINATGRLGRSQGCPALPMDLFSDIINNIKGNTLLFINGQGVENSEYLKGISGEFSQDQLASAKSETVKSRI</sequence>
<dbReference type="Proteomes" id="UP000189981">
    <property type="component" value="Unassembled WGS sequence"/>
</dbReference>
<gene>
    <name evidence="2" type="ORF">SAMN05661099_0365</name>
</gene>
<dbReference type="Pfam" id="PF13645">
    <property type="entry name" value="YkuD_2"/>
    <property type="match status" value="1"/>
</dbReference>
<protein>
    <submittedName>
        <fullName evidence="2">L,D-transpeptidase catalytic domain</fullName>
    </submittedName>
</protein>
<accession>A0A1T5A652</accession>
<name>A0A1T5A652_9SPHI</name>
<dbReference type="InterPro" id="IPR032676">
    <property type="entry name" value="YkuD_2"/>
</dbReference>
<organism evidence="2 3">
    <name type="scientific">Daejeonella lutea</name>
    <dbReference type="NCBI Taxonomy" id="572036"/>
    <lineage>
        <taxon>Bacteria</taxon>
        <taxon>Pseudomonadati</taxon>
        <taxon>Bacteroidota</taxon>
        <taxon>Sphingobacteriia</taxon>
        <taxon>Sphingobacteriales</taxon>
        <taxon>Sphingobacteriaceae</taxon>
        <taxon>Daejeonella</taxon>
    </lineage>
</organism>
<proteinExistence type="predicted"/>
<evidence type="ECO:0000313" key="2">
    <source>
        <dbReference type="EMBL" id="SKB30406.1"/>
    </source>
</evidence>
<keyword evidence="3" id="KW-1185">Reference proteome</keyword>